<keyword evidence="8 10" id="KW-0030">Aminoacyl-tRNA synthetase</keyword>
<evidence type="ECO:0000256" key="6">
    <source>
        <dbReference type="ARBA" id="ARBA00022840"/>
    </source>
</evidence>
<evidence type="ECO:0000256" key="2">
    <source>
        <dbReference type="ARBA" id="ARBA00005594"/>
    </source>
</evidence>
<evidence type="ECO:0000256" key="9">
    <source>
        <dbReference type="ARBA" id="ARBA00048573"/>
    </source>
</evidence>
<name>A0A1G1W5G5_9BACT</name>
<dbReference type="InterPro" id="IPR002904">
    <property type="entry name" value="Lys-tRNA-ligase"/>
</dbReference>
<dbReference type="SUPFAM" id="SSF52374">
    <property type="entry name" value="Nucleotidylyl transferase"/>
    <property type="match status" value="1"/>
</dbReference>
<dbReference type="GO" id="GO:0005524">
    <property type="term" value="F:ATP binding"/>
    <property type="evidence" value="ECO:0007669"/>
    <property type="project" value="UniProtKB-UniRule"/>
</dbReference>
<dbReference type="Pfam" id="PF01921">
    <property type="entry name" value="tRNA-synt_1f"/>
    <property type="match status" value="1"/>
</dbReference>
<evidence type="ECO:0000256" key="1">
    <source>
        <dbReference type="ARBA" id="ARBA00004496"/>
    </source>
</evidence>
<dbReference type="Pfam" id="PF19269">
    <property type="entry name" value="Anticodon_2"/>
    <property type="match status" value="1"/>
</dbReference>
<proteinExistence type="inferred from homology"/>
<dbReference type="GO" id="GO:0004824">
    <property type="term" value="F:lysine-tRNA ligase activity"/>
    <property type="evidence" value="ECO:0007669"/>
    <property type="project" value="UniProtKB-UniRule"/>
</dbReference>
<dbReference type="Gene3D" id="3.40.50.620">
    <property type="entry name" value="HUPs"/>
    <property type="match status" value="2"/>
</dbReference>
<comment type="subcellular location">
    <subcellularLocation>
        <location evidence="1 10">Cytoplasm</location>
    </subcellularLocation>
</comment>
<evidence type="ECO:0000256" key="5">
    <source>
        <dbReference type="ARBA" id="ARBA00022741"/>
    </source>
</evidence>
<keyword evidence="4 10" id="KW-0436">Ligase</keyword>
<evidence type="ECO:0000259" key="11">
    <source>
        <dbReference type="Pfam" id="PF19269"/>
    </source>
</evidence>
<evidence type="ECO:0000313" key="13">
    <source>
        <dbReference type="Proteomes" id="UP000176631"/>
    </source>
</evidence>
<evidence type="ECO:0000256" key="4">
    <source>
        <dbReference type="ARBA" id="ARBA00022598"/>
    </source>
</evidence>
<comment type="caution">
    <text evidence="10">Lacks conserved residue(s) required for the propagation of feature annotation.</text>
</comment>
<dbReference type="Proteomes" id="UP000176631">
    <property type="component" value="Unassembled WGS sequence"/>
</dbReference>
<comment type="caution">
    <text evidence="12">The sequence shown here is derived from an EMBL/GenBank/DDBJ whole genome shotgun (WGS) entry which is preliminary data.</text>
</comment>
<dbReference type="InterPro" id="IPR042078">
    <property type="entry name" value="Lys-tRNA-ligase_SC_fold"/>
</dbReference>
<keyword evidence="6 10" id="KW-0067">ATP-binding</keyword>
<keyword evidence="3 10" id="KW-0963">Cytoplasm</keyword>
<dbReference type="InterPro" id="IPR045462">
    <property type="entry name" value="aa-tRNA-synth_I_cd-bd"/>
</dbReference>
<evidence type="ECO:0000256" key="3">
    <source>
        <dbReference type="ARBA" id="ARBA00022490"/>
    </source>
</evidence>
<organism evidence="12 13">
    <name type="scientific">Candidatus Woykebacteria bacterium RBG_13_40_15</name>
    <dbReference type="NCBI Taxonomy" id="1802593"/>
    <lineage>
        <taxon>Bacteria</taxon>
        <taxon>Candidatus Woykeibacteriota</taxon>
    </lineage>
</organism>
<comment type="catalytic activity">
    <reaction evidence="9 10">
        <text>tRNA(Lys) + L-lysine + ATP = L-lysyl-tRNA(Lys) + AMP + diphosphate</text>
        <dbReference type="Rhea" id="RHEA:20792"/>
        <dbReference type="Rhea" id="RHEA-COMP:9696"/>
        <dbReference type="Rhea" id="RHEA-COMP:9697"/>
        <dbReference type="ChEBI" id="CHEBI:30616"/>
        <dbReference type="ChEBI" id="CHEBI:32551"/>
        <dbReference type="ChEBI" id="CHEBI:33019"/>
        <dbReference type="ChEBI" id="CHEBI:78442"/>
        <dbReference type="ChEBI" id="CHEBI:78529"/>
        <dbReference type="ChEBI" id="CHEBI:456215"/>
        <dbReference type="EC" id="6.1.1.6"/>
    </reaction>
</comment>
<dbReference type="PANTHER" id="PTHR37940">
    <property type="entry name" value="LYSINE--TRNA LIGASE"/>
    <property type="match status" value="1"/>
</dbReference>
<evidence type="ECO:0000256" key="8">
    <source>
        <dbReference type="ARBA" id="ARBA00023146"/>
    </source>
</evidence>
<evidence type="ECO:0000256" key="7">
    <source>
        <dbReference type="ARBA" id="ARBA00022917"/>
    </source>
</evidence>
<dbReference type="PANTHER" id="PTHR37940:SF1">
    <property type="entry name" value="LYSINE--TRNA LIGASE"/>
    <property type="match status" value="1"/>
</dbReference>
<keyword evidence="7 10" id="KW-0648">Protein biosynthesis</keyword>
<evidence type="ECO:0000256" key="10">
    <source>
        <dbReference type="HAMAP-Rule" id="MF_00177"/>
    </source>
</evidence>
<dbReference type="Gene3D" id="1.10.10.770">
    <property type="match status" value="1"/>
</dbReference>
<dbReference type="EMBL" id="MHCP01000030">
    <property type="protein sequence ID" value="OGY22905.1"/>
    <property type="molecule type" value="Genomic_DNA"/>
</dbReference>
<dbReference type="HAMAP" id="MF_00177">
    <property type="entry name" value="Lys_tRNA_synth_class1"/>
    <property type="match status" value="1"/>
</dbReference>
<gene>
    <name evidence="10" type="primary">lysS</name>
    <name evidence="12" type="ORF">A2172_03125</name>
</gene>
<dbReference type="EC" id="6.1.1.6" evidence="10"/>
<dbReference type="InterPro" id="IPR008925">
    <property type="entry name" value="aa_tRNA-synth_I_cd-bd_sf"/>
</dbReference>
<dbReference type="InterPro" id="IPR020751">
    <property type="entry name" value="aa-tRNA-synth_I_codon-bd_sub2"/>
</dbReference>
<dbReference type="STRING" id="1802593.A2172_03125"/>
<dbReference type="Gene3D" id="1.10.10.350">
    <property type="match status" value="1"/>
</dbReference>
<dbReference type="NCBIfam" id="TIGR00467">
    <property type="entry name" value="lysS_arch"/>
    <property type="match status" value="1"/>
</dbReference>
<keyword evidence="5 10" id="KW-0547">Nucleotide-binding</keyword>
<reference evidence="12 13" key="1">
    <citation type="journal article" date="2016" name="Nat. Commun.">
        <title>Thousands of microbial genomes shed light on interconnected biogeochemical processes in an aquifer system.</title>
        <authorList>
            <person name="Anantharaman K."/>
            <person name="Brown C.T."/>
            <person name="Hug L.A."/>
            <person name="Sharon I."/>
            <person name="Castelle C.J."/>
            <person name="Probst A.J."/>
            <person name="Thomas B.C."/>
            <person name="Singh A."/>
            <person name="Wilkins M.J."/>
            <person name="Karaoz U."/>
            <person name="Brodie E.L."/>
            <person name="Williams K.H."/>
            <person name="Hubbard S.S."/>
            <person name="Banfield J.F."/>
        </authorList>
    </citation>
    <scope>NUCLEOTIDE SEQUENCE [LARGE SCALE GENOMIC DNA]</scope>
</reference>
<dbReference type="GO" id="GO:0005737">
    <property type="term" value="C:cytoplasm"/>
    <property type="evidence" value="ECO:0007669"/>
    <property type="project" value="UniProtKB-SubCell"/>
</dbReference>
<feature type="short sequence motif" description="'KMSKS' region" evidence="10">
    <location>
        <begin position="279"/>
        <end position="283"/>
    </location>
</feature>
<protein>
    <recommendedName>
        <fullName evidence="10">Lysine--tRNA ligase</fullName>
        <ecNumber evidence="10">6.1.1.6</ecNumber>
    </recommendedName>
    <alternativeName>
        <fullName evidence="10">Lysyl-tRNA synthetase</fullName>
        <shortName evidence="10">LysRS</shortName>
    </alternativeName>
</protein>
<sequence>MFWAGEIAKKLKEKGRAQLVNDAKTPSGRVHVGALRGVLIHDLIYKSLLTEKVEAKYTYIIDDFDPMDSLPTYLPKEKYEKYMGTPLKDVPAPEGKVSYAEYFATEFINVFKELGANPEILWTSKIYKEGKLDKQIKIALDSAEKIQEIYEKVSGSKRPRDFIPFQPVCEKCGKIGTTIATDWDGKLVYYKCDEKKVDWAKGCGYEGSVSPYGGTGKLPFRVEWPAKWAAFCITVEGAGKDHISKGGTRDTAEAIAKEVFKIEPAYNIPYEHFLVSGKKMSSSKGIGVSAKEISEILPPVVLRFLIIRTRPAQHLDFDPTEPDTIPKLFDDFDSAKVSKDPEIKEVWGLSHTDSQPSEIFVLRFRDLVNLVQMPNINISDEAKKQKGKDLTEEERKALEKRVGYVKIYIERFAPENVKFSVKESLPKEVKELSESQRKLLLKIAEELEDPPAGGPEDFQNEIYKVGKDLGLSSAETFSAIYVALLGKESGPKAAWLMLSLDREFVKKRFTEVVNG</sequence>
<dbReference type="SUPFAM" id="SSF48163">
    <property type="entry name" value="An anticodon-binding domain of class I aminoacyl-tRNA synthetases"/>
    <property type="match status" value="1"/>
</dbReference>
<dbReference type="GO" id="GO:0006430">
    <property type="term" value="P:lysyl-tRNA aminoacylation"/>
    <property type="evidence" value="ECO:0007669"/>
    <property type="project" value="UniProtKB-UniRule"/>
</dbReference>
<dbReference type="GO" id="GO:0000049">
    <property type="term" value="F:tRNA binding"/>
    <property type="evidence" value="ECO:0007669"/>
    <property type="project" value="InterPro"/>
</dbReference>
<accession>A0A1G1W5G5</accession>
<dbReference type="Gene3D" id="6.10.20.10">
    <property type="entry name" value="Lysine tRNA ligase, stem contact fold domain"/>
    <property type="match status" value="1"/>
</dbReference>
<dbReference type="AlphaFoldDB" id="A0A1G1W5G5"/>
<dbReference type="InterPro" id="IPR014729">
    <property type="entry name" value="Rossmann-like_a/b/a_fold"/>
</dbReference>
<comment type="similarity">
    <text evidence="2 10">Belongs to the class-I aminoacyl-tRNA synthetase family.</text>
</comment>
<feature type="domain" description="Aminoacyl-tRNA synthetase class I anticodon-binding" evidence="11">
    <location>
        <begin position="423"/>
        <end position="511"/>
    </location>
</feature>
<evidence type="ECO:0000313" key="12">
    <source>
        <dbReference type="EMBL" id="OGY22905.1"/>
    </source>
</evidence>